<comment type="caution">
    <text evidence="1">The sequence shown here is derived from an EMBL/GenBank/DDBJ whole genome shotgun (WGS) entry which is preliminary data.</text>
</comment>
<dbReference type="OrthoDB" id="9809953at2"/>
<dbReference type="EMBL" id="BHZE01000026">
    <property type="protein sequence ID" value="GCD78532.1"/>
    <property type="molecule type" value="Genomic_DNA"/>
</dbReference>
<proteinExistence type="predicted"/>
<reference evidence="1 2" key="1">
    <citation type="submission" date="2018-11" db="EMBL/GenBank/DDBJ databases">
        <title>Schleiferia aggregans sp. nov., a moderately thermophilic heterotrophic bacterium isolated from microbial mats at a terrestrial hot spring.</title>
        <authorList>
            <person name="Iino T."/>
            <person name="Ohkuma M."/>
            <person name="Haruta S."/>
        </authorList>
    </citation>
    <scope>NUCLEOTIDE SEQUENCE [LARGE SCALE GENOMIC DNA]</scope>
    <source>
        <strain evidence="1 2">LA</strain>
    </source>
</reference>
<dbReference type="RefSeq" id="WP_124398589.1">
    <property type="nucleotide sequence ID" value="NZ_BHZE01000026.1"/>
</dbReference>
<accession>A0A401XNG7</accession>
<keyword evidence="2" id="KW-1185">Reference proteome</keyword>
<evidence type="ECO:0000313" key="1">
    <source>
        <dbReference type="EMBL" id="GCD78532.1"/>
    </source>
</evidence>
<gene>
    <name evidence="1" type="primary">porQ</name>
    <name evidence="1" type="ORF">JCM31826_20140</name>
</gene>
<evidence type="ECO:0000313" key="2">
    <source>
        <dbReference type="Proteomes" id="UP000286715"/>
    </source>
</evidence>
<protein>
    <submittedName>
        <fullName evidence="1">Penicillin-binding protein</fullName>
    </submittedName>
</protein>
<dbReference type="Proteomes" id="UP000286715">
    <property type="component" value="Unassembled WGS sequence"/>
</dbReference>
<dbReference type="NCBIfam" id="NF033709">
    <property type="entry name" value="PorV_fam"/>
    <property type="match status" value="1"/>
</dbReference>
<organism evidence="1 2">
    <name type="scientific">Thermaurantimonas aggregans</name>
    <dbReference type="NCBI Taxonomy" id="2173829"/>
    <lineage>
        <taxon>Bacteria</taxon>
        <taxon>Pseudomonadati</taxon>
        <taxon>Bacteroidota</taxon>
        <taxon>Flavobacteriia</taxon>
        <taxon>Flavobacteriales</taxon>
        <taxon>Schleiferiaceae</taxon>
        <taxon>Thermaurantimonas</taxon>
    </lineage>
</organism>
<name>A0A401XNG7_9FLAO</name>
<dbReference type="AlphaFoldDB" id="A0A401XNG7"/>
<sequence>MRLRQLIASIASINTLLFTSVQGQIGGREVFQFLNIASEARVVAMGRLPIAYWEPDVNFALLNPALIHSKLHGSLSLNAVSFPADIFIGSANYAHSFEKVGTFTLGVRSFQYGKFVAANQFGVQTGDFDVSDLVITLGHGRKVYENLYVGANLKIINSAYEQYSSFGLATDLGITYYIPEKLLSWSLLIRNAGFQWDPYTTERGSLPFDVQIGVSNRFRHLPLRWHITADQLHRPDVSFINPANARRDPITSQLIDENITIANKVLRHFSFGAELAPTKGFNIGIGYNFRMQQELRMNTRRSSAGLTFGLGFKVSKFMIQYSRGVYHVSGAANLFSITTQFGDFKKKQPLTY</sequence>
<dbReference type="Gene3D" id="2.40.160.60">
    <property type="entry name" value="Outer membrane protein transport protein (OMPP1/FadL/TodX)"/>
    <property type="match status" value="1"/>
</dbReference>
<dbReference type="NCBIfam" id="NF033711">
    <property type="entry name" value="T9SS_PorQ"/>
    <property type="match status" value="1"/>
</dbReference>